<evidence type="ECO:0000256" key="1">
    <source>
        <dbReference type="ARBA" id="ARBA00022741"/>
    </source>
</evidence>
<sequence length="334" mass="37586">MSLPRINTFRHIKEPSFCTNRGPMSSFSGSSSSLDTMFNRSNFSMLTTAAPSMTMTPISPVMSGKQTLSEQAFSKALAISLQPKIIVILVGLPASGKSTVCKQISQYLNQGGCHSQIYNTGDVRRIEHKKTNSFDSSDYFDPTNAQAAAQRDHFALMALDNLLLDLRLNRISCGFLDATNTTRGRRELLFNIIESSLTKVDKVILFDVQIDSQRLVNYNINGKAFNSDYKDKEYSYSISDFKKRTEHYHRAYQPITAEELAGYGGLLSEYFLLKNAGDEYKMVDMNTVAGQEEKSEDPATRLMKDFVCNYKQEHGKEYLDAVDSFYGQIEEEGN</sequence>
<keyword evidence="1" id="KW-0547">Nucleotide-binding</keyword>
<dbReference type="PANTHER" id="PTHR10606:SF32">
    <property type="entry name" value="6-PHOSPHOFRUCTO-2-KINASE 1"/>
    <property type="match status" value="1"/>
</dbReference>
<gene>
    <name evidence="4" type="ORF">CAAN4_B08966</name>
</gene>
<dbReference type="EMBL" id="OZ004254">
    <property type="protein sequence ID" value="CAK7897260.1"/>
    <property type="molecule type" value="Genomic_DNA"/>
</dbReference>
<evidence type="ECO:0000256" key="2">
    <source>
        <dbReference type="ARBA" id="ARBA00022840"/>
    </source>
</evidence>
<proteinExistence type="predicted"/>
<dbReference type="Gene3D" id="3.40.50.300">
    <property type="entry name" value="P-loop containing nucleotide triphosphate hydrolases"/>
    <property type="match status" value="1"/>
</dbReference>
<reference evidence="4 5" key="1">
    <citation type="submission" date="2024-01" db="EMBL/GenBank/DDBJ databases">
        <authorList>
            <consortium name="Genoscope - CEA"/>
            <person name="William W."/>
        </authorList>
    </citation>
    <scope>NUCLEOTIDE SEQUENCE [LARGE SCALE GENOMIC DNA]</scope>
    <source>
        <strain evidence="4 5">29B2s-10</strain>
    </source>
</reference>
<keyword evidence="5" id="KW-1185">Reference proteome</keyword>
<dbReference type="PANTHER" id="PTHR10606">
    <property type="entry name" value="6-PHOSPHOFRUCTO-2-KINASE/FRUCTOSE-2,6-BISPHOSPHATASE"/>
    <property type="match status" value="1"/>
</dbReference>
<keyword evidence="2" id="KW-0067">ATP-binding</keyword>
<evidence type="ECO:0000313" key="5">
    <source>
        <dbReference type="Proteomes" id="UP001497600"/>
    </source>
</evidence>
<dbReference type="Proteomes" id="UP001497600">
    <property type="component" value="Chromosome B"/>
</dbReference>
<dbReference type="Pfam" id="PF01591">
    <property type="entry name" value="6PF2K"/>
    <property type="match status" value="1"/>
</dbReference>
<dbReference type="SUPFAM" id="SSF52540">
    <property type="entry name" value="P-loop containing nucleoside triphosphate hydrolases"/>
    <property type="match status" value="1"/>
</dbReference>
<dbReference type="InterPro" id="IPR013079">
    <property type="entry name" value="6Phosfructo_kin"/>
</dbReference>
<accession>A0ABP0EC44</accession>
<evidence type="ECO:0000259" key="3">
    <source>
        <dbReference type="Pfam" id="PF01591"/>
    </source>
</evidence>
<organism evidence="4 5">
    <name type="scientific">[Candida] anglica</name>
    <dbReference type="NCBI Taxonomy" id="148631"/>
    <lineage>
        <taxon>Eukaryota</taxon>
        <taxon>Fungi</taxon>
        <taxon>Dikarya</taxon>
        <taxon>Ascomycota</taxon>
        <taxon>Saccharomycotina</taxon>
        <taxon>Pichiomycetes</taxon>
        <taxon>Debaryomycetaceae</taxon>
        <taxon>Kurtzmaniella</taxon>
    </lineage>
</organism>
<protein>
    <recommendedName>
        <fullName evidence="3">6-phosphofructo-2-kinase domain-containing protein</fullName>
    </recommendedName>
</protein>
<feature type="domain" description="6-phosphofructo-2-kinase" evidence="3">
    <location>
        <begin position="83"/>
        <end position="258"/>
    </location>
</feature>
<dbReference type="InterPro" id="IPR003094">
    <property type="entry name" value="6Pfruct_kin"/>
</dbReference>
<name>A0ABP0EC44_9ASCO</name>
<evidence type="ECO:0000313" key="4">
    <source>
        <dbReference type="EMBL" id="CAK7897260.1"/>
    </source>
</evidence>
<dbReference type="InterPro" id="IPR027417">
    <property type="entry name" value="P-loop_NTPase"/>
</dbReference>